<dbReference type="RefSeq" id="WP_169721525.1">
    <property type="nucleotide sequence ID" value="NZ_AP022613.1"/>
</dbReference>
<keyword evidence="2" id="KW-1185">Reference proteome</keyword>
<dbReference type="AlphaFoldDB" id="A0A7I7YKZ2"/>
<evidence type="ECO:0000313" key="2">
    <source>
        <dbReference type="Proteomes" id="UP000467385"/>
    </source>
</evidence>
<proteinExistence type="predicted"/>
<sequence length="46" mass="5057">MPTRQSSTNFDVVAPIKARACDALSAVVRTKPRKPAQIMRKGAERC</sequence>
<dbReference type="EMBL" id="AP022613">
    <property type="protein sequence ID" value="BBZ42510.1"/>
    <property type="molecule type" value="Genomic_DNA"/>
</dbReference>
<name>A0A7I7YKZ2_9MYCO</name>
<accession>A0A7I7YKZ2</accession>
<gene>
    <name evidence="1" type="ORF">MCNS_55730</name>
</gene>
<evidence type="ECO:0000313" key="1">
    <source>
        <dbReference type="EMBL" id="BBZ42510.1"/>
    </source>
</evidence>
<dbReference type="Proteomes" id="UP000467385">
    <property type="component" value="Chromosome"/>
</dbReference>
<reference evidence="1 2" key="1">
    <citation type="journal article" date="2019" name="Emerg. Microbes Infect.">
        <title>Comprehensive subspecies identification of 175 nontuberculous mycobacteria species based on 7547 genomic profiles.</title>
        <authorList>
            <person name="Matsumoto Y."/>
            <person name="Kinjo T."/>
            <person name="Motooka D."/>
            <person name="Nabeya D."/>
            <person name="Jung N."/>
            <person name="Uechi K."/>
            <person name="Horii T."/>
            <person name="Iida T."/>
            <person name="Fujita J."/>
            <person name="Nakamura S."/>
        </authorList>
    </citation>
    <scope>NUCLEOTIDE SEQUENCE [LARGE SCALE GENOMIC DNA]</scope>
    <source>
        <strain evidence="1 2">JCM 14738</strain>
    </source>
</reference>
<organism evidence="1 2">
    <name type="scientific">Mycobacterium conspicuum</name>
    <dbReference type="NCBI Taxonomy" id="44010"/>
    <lineage>
        <taxon>Bacteria</taxon>
        <taxon>Bacillati</taxon>
        <taxon>Actinomycetota</taxon>
        <taxon>Actinomycetes</taxon>
        <taxon>Mycobacteriales</taxon>
        <taxon>Mycobacteriaceae</taxon>
        <taxon>Mycobacterium</taxon>
    </lineage>
</organism>
<protein>
    <submittedName>
        <fullName evidence="1">Uncharacterized protein</fullName>
    </submittedName>
</protein>